<dbReference type="AlphaFoldDB" id="A0A830HYX1"/>
<dbReference type="EMBL" id="BNJQ01000040">
    <property type="protein sequence ID" value="GHP12304.1"/>
    <property type="molecule type" value="Genomic_DNA"/>
</dbReference>
<proteinExistence type="predicted"/>
<evidence type="ECO:0000313" key="1">
    <source>
        <dbReference type="EMBL" id="GHP12304.1"/>
    </source>
</evidence>
<comment type="caution">
    <text evidence="1">The sequence shown here is derived from an EMBL/GenBank/DDBJ whole genome shotgun (WGS) entry which is preliminary data.</text>
</comment>
<sequence length="268" mass="30581">MSPCQLWTAVLVLGERLVVNSSPSVHLIAAGVDATTTEPEEHRARFERRRQEWRRITDWTSVQYADIPFELMTTNDVCFGIVKPATEQVKISYAEMLSNTKADEAQDATVFVSHAWKYTFVDVVDALNSLSGNAYTFNQRARLQVPPDWWFTTFKEAVAGIGHTVLILMPWDDPISLTRAWAKLEICLPVVEQRAFVDFLVEKGVDKVIVKMIGMVVQRTEAWKKEDRDAILNAVKVYPGGASQVNKRIKDHMRTRWLHMKLGWACTQ</sequence>
<gene>
    <name evidence="1" type="ORF">PPROV_001103200</name>
</gene>
<accession>A0A830HYX1</accession>
<name>A0A830HYX1_9CHLO</name>
<organism evidence="1 2">
    <name type="scientific">Pycnococcus provasolii</name>
    <dbReference type="NCBI Taxonomy" id="41880"/>
    <lineage>
        <taxon>Eukaryota</taxon>
        <taxon>Viridiplantae</taxon>
        <taxon>Chlorophyta</taxon>
        <taxon>Pseudoscourfieldiophyceae</taxon>
        <taxon>Pseudoscourfieldiales</taxon>
        <taxon>Pycnococcaceae</taxon>
        <taxon>Pycnococcus</taxon>
    </lineage>
</organism>
<dbReference type="OrthoDB" id="536515at2759"/>
<reference evidence="1" key="1">
    <citation type="submission" date="2020-10" db="EMBL/GenBank/DDBJ databases">
        <title>Unveiling of a novel bifunctional photoreceptor, Dualchrome1, isolated from a cosmopolitan green alga.</title>
        <authorList>
            <person name="Suzuki S."/>
            <person name="Kawachi M."/>
        </authorList>
    </citation>
    <scope>NUCLEOTIDE SEQUENCE</scope>
    <source>
        <strain evidence="1">NIES 2893</strain>
    </source>
</reference>
<keyword evidence="2" id="KW-1185">Reference proteome</keyword>
<evidence type="ECO:0000313" key="2">
    <source>
        <dbReference type="Proteomes" id="UP000660262"/>
    </source>
</evidence>
<dbReference type="Proteomes" id="UP000660262">
    <property type="component" value="Unassembled WGS sequence"/>
</dbReference>
<protein>
    <submittedName>
        <fullName evidence="1">Kinesin light chain 3</fullName>
    </submittedName>
</protein>